<dbReference type="Proteomes" id="UP000324222">
    <property type="component" value="Unassembled WGS sequence"/>
</dbReference>
<organism evidence="1 2">
    <name type="scientific">Portunus trituberculatus</name>
    <name type="common">Swimming crab</name>
    <name type="synonym">Neptunus trituberculatus</name>
    <dbReference type="NCBI Taxonomy" id="210409"/>
    <lineage>
        <taxon>Eukaryota</taxon>
        <taxon>Metazoa</taxon>
        <taxon>Ecdysozoa</taxon>
        <taxon>Arthropoda</taxon>
        <taxon>Crustacea</taxon>
        <taxon>Multicrustacea</taxon>
        <taxon>Malacostraca</taxon>
        <taxon>Eumalacostraca</taxon>
        <taxon>Eucarida</taxon>
        <taxon>Decapoda</taxon>
        <taxon>Pleocyemata</taxon>
        <taxon>Brachyura</taxon>
        <taxon>Eubrachyura</taxon>
        <taxon>Portunoidea</taxon>
        <taxon>Portunidae</taxon>
        <taxon>Portuninae</taxon>
        <taxon>Portunus</taxon>
    </lineage>
</organism>
<accession>A0A5B7IWF8</accession>
<comment type="caution">
    <text evidence="1">The sequence shown here is derived from an EMBL/GenBank/DDBJ whole genome shotgun (WGS) entry which is preliminary data.</text>
</comment>
<reference evidence="1 2" key="1">
    <citation type="submission" date="2019-05" db="EMBL/GenBank/DDBJ databases">
        <title>Another draft genome of Portunus trituberculatus and its Hox gene families provides insights of decapod evolution.</title>
        <authorList>
            <person name="Jeong J.-H."/>
            <person name="Song I."/>
            <person name="Kim S."/>
            <person name="Choi T."/>
            <person name="Kim D."/>
            <person name="Ryu S."/>
            <person name="Kim W."/>
        </authorList>
    </citation>
    <scope>NUCLEOTIDE SEQUENCE [LARGE SCALE GENOMIC DNA]</scope>
    <source>
        <tissue evidence="1">Muscle</tissue>
    </source>
</reference>
<sequence>MNKVIVAHATTGSEGVGLVESGTVHLLRGCSGCTAVSPQEEKNAGFVHIPLAVYDEAPPLLGADLATTCLFFLVFHPFIGSCPRSECLSYWQLLLCVALCFAS</sequence>
<protein>
    <submittedName>
        <fullName evidence="1">Uncharacterized protein</fullName>
    </submittedName>
</protein>
<name>A0A5B7IWF8_PORTR</name>
<dbReference type="AlphaFoldDB" id="A0A5B7IWF8"/>
<gene>
    <name evidence="1" type="ORF">E2C01_081360</name>
</gene>
<proteinExistence type="predicted"/>
<evidence type="ECO:0000313" key="1">
    <source>
        <dbReference type="EMBL" id="MPC86529.1"/>
    </source>
</evidence>
<dbReference type="EMBL" id="VSRR010071771">
    <property type="protein sequence ID" value="MPC86529.1"/>
    <property type="molecule type" value="Genomic_DNA"/>
</dbReference>
<keyword evidence="2" id="KW-1185">Reference proteome</keyword>
<evidence type="ECO:0000313" key="2">
    <source>
        <dbReference type="Proteomes" id="UP000324222"/>
    </source>
</evidence>